<gene>
    <name evidence="2" type="ORF">FYK34_04890</name>
</gene>
<evidence type="ECO:0000313" key="3">
    <source>
        <dbReference type="Proteomes" id="UP000322079"/>
    </source>
</evidence>
<proteinExistence type="predicted"/>
<feature type="region of interest" description="Disordered" evidence="1">
    <location>
        <begin position="130"/>
        <end position="152"/>
    </location>
</feature>
<feature type="compositionally biased region" description="Pro residues" evidence="1">
    <location>
        <begin position="136"/>
        <end position="151"/>
    </location>
</feature>
<dbReference type="RefSeq" id="WP_149295321.1">
    <property type="nucleotide sequence ID" value="NZ_CP043473.1"/>
</dbReference>
<evidence type="ECO:0000313" key="2">
    <source>
        <dbReference type="EMBL" id="QEL54946.1"/>
    </source>
</evidence>
<sequence>MSNPCKDAGTVDLPLDATRLLRPVDTPITVLTAGMDERKQALLRLAFKMHGALRYRLAADSPDAEPQLALVDIDGEGWPAWQRFRQAHPRLPAAIVTISAPEQAPAPILLKPLRMEKLFPLLSELRHAPSGAPRDWTPPPSASAPAAPPRAAPSRIERFDAANGLLGQACLLQRQGQDALILADGAPVLAIEGSQGLARLLCTEDRLRELCQEETIAIQPQTLAPLPQATPPRPLKPLLWQLAIWTSRGRLLRQIQADTALRLRYWPNLTRLAPIADACRISALLARTPVNLRLIARLLRVPPTKLFDFLAAAYCIGALEIRGEETLRIMSSAPIRRPPRPPAVAPAPESAGLLSRLLRKITGL</sequence>
<name>A0A5C1DE26_9NEIS</name>
<reference evidence="2 3" key="1">
    <citation type="submission" date="2019-08" db="EMBL/GenBank/DDBJ databases">
        <title>Chromobacterium paludis, a novel bacterium isolated from a Maryland marsh pond.</title>
        <authorList>
            <person name="Blackburn M.B."/>
            <person name="Gundersen-Rindal D.E."/>
        </authorList>
    </citation>
    <scope>NUCLEOTIDE SEQUENCE [LARGE SCALE GENOMIC DNA]</scope>
    <source>
        <strain evidence="3">IIBBL 257-1</strain>
    </source>
</reference>
<protein>
    <submittedName>
        <fullName evidence="2">Uncharacterized protein</fullName>
    </submittedName>
</protein>
<accession>A0A5C1DE26</accession>
<dbReference type="KEGG" id="chrm:FYK34_04890"/>
<dbReference type="EMBL" id="CP043473">
    <property type="protein sequence ID" value="QEL54946.1"/>
    <property type="molecule type" value="Genomic_DNA"/>
</dbReference>
<keyword evidence="3" id="KW-1185">Reference proteome</keyword>
<organism evidence="2 3">
    <name type="scientific">Chromobacterium paludis</name>
    <dbReference type="NCBI Taxonomy" id="2605945"/>
    <lineage>
        <taxon>Bacteria</taxon>
        <taxon>Pseudomonadati</taxon>
        <taxon>Pseudomonadota</taxon>
        <taxon>Betaproteobacteria</taxon>
        <taxon>Neisseriales</taxon>
        <taxon>Chromobacteriaceae</taxon>
        <taxon>Chromobacterium</taxon>
    </lineage>
</organism>
<evidence type="ECO:0000256" key="1">
    <source>
        <dbReference type="SAM" id="MobiDB-lite"/>
    </source>
</evidence>
<dbReference type="AlphaFoldDB" id="A0A5C1DE26"/>
<dbReference type="Proteomes" id="UP000322079">
    <property type="component" value="Chromosome"/>
</dbReference>